<accession>A0A852TW62</accession>
<keyword evidence="3" id="KW-0479">Metal-binding</keyword>
<dbReference type="InterPro" id="IPR011042">
    <property type="entry name" value="6-blade_b-propeller_TolB-like"/>
</dbReference>
<dbReference type="SUPFAM" id="SSF63829">
    <property type="entry name" value="Calcium-dependent phosphotriesterase"/>
    <property type="match status" value="1"/>
</dbReference>
<dbReference type="Pfam" id="PF08450">
    <property type="entry name" value="SGL"/>
    <property type="match status" value="1"/>
</dbReference>
<feature type="binding site" evidence="3">
    <location>
        <position position="145"/>
    </location>
    <ligand>
        <name>a divalent metal cation</name>
        <dbReference type="ChEBI" id="CHEBI:60240"/>
    </ligand>
</feature>
<dbReference type="InterPro" id="IPR013658">
    <property type="entry name" value="SGL"/>
</dbReference>
<dbReference type="GO" id="GO:0004341">
    <property type="term" value="F:gluconolactonase activity"/>
    <property type="evidence" value="ECO:0007669"/>
    <property type="project" value="TreeGrafter"/>
</dbReference>
<dbReference type="EMBL" id="JACCCC010000001">
    <property type="protein sequence ID" value="NYE48168.1"/>
    <property type="molecule type" value="Genomic_DNA"/>
</dbReference>
<dbReference type="PANTHER" id="PTHR10907">
    <property type="entry name" value="REGUCALCIN"/>
    <property type="match status" value="1"/>
</dbReference>
<evidence type="ECO:0000313" key="6">
    <source>
        <dbReference type="Proteomes" id="UP000589036"/>
    </source>
</evidence>
<comment type="caution">
    <text evidence="5">The sequence shown here is derived from an EMBL/GenBank/DDBJ whole genome shotgun (WGS) entry which is preliminary data.</text>
</comment>
<organism evidence="5 6">
    <name type="scientific">Spinactinospora alkalitolerans</name>
    <dbReference type="NCBI Taxonomy" id="687207"/>
    <lineage>
        <taxon>Bacteria</taxon>
        <taxon>Bacillati</taxon>
        <taxon>Actinomycetota</taxon>
        <taxon>Actinomycetes</taxon>
        <taxon>Streptosporangiales</taxon>
        <taxon>Nocardiopsidaceae</taxon>
        <taxon>Spinactinospora</taxon>
    </lineage>
</organism>
<evidence type="ECO:0000313" key="5">
    <source>
        <dbReference type="EMBL" id="NYE48168.1"/>
    </source>
</evidence>
<comment type="cofactor">
    <cofactor evidence="3">
        <name>Zn(2+)</name>
        <dbReference type="ChEBI" id="CHEBI:29105"/>
    </cofactor>
    <text evidence="3">Binds 1 divalent metal cation per subunit.</text>
</comment>
<dbReference type="GO" id="GO:0019853">
    <property type="term" value="P:L-ascorbic acid biosynthetic process"/>
    <property type="evidence" value="ECO:0007669"/>
    <property type="project" value="TreeGrafter"/>
</dbReference>
<dbReference type="InterPro" id="IPR005511">
    <property type="entry name" value="SMP-30"/>
</dbReference>
<dbReference type="PANTHER" id="PTHR10907:SF47">
    <property type="entry name" value="REGUCALCIN"/>
    <property type="match status" value="1"/>
</dbReference>
<dbReference type="AlphaFoldDB" id="A0A852TW62"/>
<dbReference type="Gene3D" id="2.120.10.30">
    <property type="entry name" value="TolB, C-terminal domain"/>
    <property type="match status" value="1"/>
</dbReference>
<evidence type="ECO:0000256" key="2">
    <source>
        <dbReference type="PIRSR" id="PIRSR605511-1"/>
    </source>
</evidence>
<dbReference type="GO" id="GO:0005509">
    <property type="term" value="F:calcium ion binding"/>
    <property type="evidence" value="ECO:0007669"/>
    <property type="project" value="TreeGrafter"/>
</dbReference>
<feature type="domain" description="SMP-30/Gluconolactonase/LRE-like region" evidence="4">
    <location>
        <begin position="14"/>
        <end position="253"/>
    </location>
</feature>
<keyword evidence="6" id="KW-1185">Reference proteome</keyword>
<feature type="binding site" evidence="3">
    <location>
        <position position="117"/>
    </location>
    <ligand>
        <name>substrate</name>
    </ligand>
</feature>
<proteinExistence type="inferred from homology"/>
<feature type="active site" description="Proton donor/acceptor" evidence="2">
    <location>
        <position position="195"/>
    </location>
</feature>
<feature type="binding site" evidence="3">
    <location>
        <position position="15"/>
    </location>
    <ligand>
        <name>a divalent metal cation</name>
        <dbReference type="ChEBI" id="CHEBI:60240"/>
    </ligand>
</feature>
<protein>
    <submittedName>
        <fullName evidence="5">Sugar lactone lactonase YvrE</fullName>
    </submittedName>
</protein>
<dbReference type="RefSeq" id="WP_179644001.1">
    <property type="nucleotide sequence ID" value="NZ_BAAAYY010000016.1"/>
</dbReference>
<comment type="similarity">
    <text evidence="1">Belongs to the SMP-30/CGR1 family.</text>
</comment>
<dbReference type="PRINTS" id="PR01790">
    <property type="entry name" value="SMP30FAMILY"/>
</dbReference>
<evidence type="ECO:0000259" key="4">
    <source>
        <dbReference type="Pfam" id="PF08450"/>
    </source>
</evidence>
<evidence type="ECO:0000256" key="1">
    <source>
        <dbReference type="ARBA" id="ARBA00008853"/>
    </source>
</evidence>
<feature type="binding site" evidence="3">
    <location>
        <position position="195"/>
    </location>
    <ligand>
        <name>a divalent metal cation</name>
        <dbReference type="ChEBI" id="CHEBI:60240"/>
    </ligand>
</feature>
<evidence type="ECO:0000256" key="3">
    <source>
        <dbReference type="PIRSR" id="PIRSR605511-2"/>
    </source>
</evidence>
<feature type="binding site" evidence="3">
    <location>
        <position position="97"/>
    </location>
    <ligand>
        <name>substrate</name>
    </ligand>
</feature>
<name>A0A852TW62_9ACTN</name>
<keyword evidence="3" id="KW-0862">Zinc</keyword>
<sequence>MAVEQVTPPVADHGEGPVWCADEGRLRWVDMLAGDVLALDPGSGEIERTHVAEVAAALRPRIGGGFVVAVERGFALWEPGEPRPRLLPEVWADPSVRMNEGGCDPRGRFYCGSMAYDAAPGRGALHRLDPDGTVTTVLEGVTISNGLAWTPDGRRAYYVDTPTRRVDVFGVDPGTGDLVGREPVVEVPAGSGSPDGLCLDAEGGIWVALWDGAAVHRYTAEGVLDEVVELPVPRPTACAFGGPGLRDLYVTTSGLDLDPARHPEAGAVFRLRPGVRGTPVLPFGG</sequence>
<gene>
    <name evidence="5" type="ORF">HDA32_003288</name>
</gene>
<feature type="binding site" evidence="3">
    <location>
        <position position="99"/>
    </location>
    <ligand>
        <name>substrate</name>
    </ligand>
</feature>
<reference evidence="5 6" key="1">
    <citation type="submission" date="2020-07" db="EMBL/GenBank/DDBJ databases">
        <title>Sequencing the genomes of 1000 actinobacteria strains.</title>
        <authorList>
            <person name="Klenk H.-P."/>
        </authorList>
    </citation>
    <scope>NUCLEOTIDE SEQUENCE [LARGE SCALE GENOMIC DNA]</scope>
    <source>
        <strain evidence="5 6">CXB654</strain>
    </source>
</reference>
<dbReference type="Proteomes" id="UP000589036">
    <property type="component" value="Unassembled WGS sequence"/>
</dbReference>